<organism evidence="2 3">
    <name type="scientific">Blumeria hordei</name>
    <name type="common">Barley powdery mildew</name>
    <name type="synonym">Blumeria graminis f. sp. hordei</name>
    <dbReference type="NCBI Taxonomy" id="2867405"/>
    <lineage>
        <taxon>Eukaryota</taxon>
        <taxon>Fungi</taxon>
        <taxon>Dikarya</taxon>
        <taxon>Ascomycota</taxon>
        <taxon>Pezizomycotina</taxon>
        <taxon>Leotiomycetes</taxon>
        <taxon>Erysiphales</taxon>
        <taxon>Erysiphaceae</taxon>
        <taxon>Blumeria</taxon>
    </lineage>
</organism>
<feature type="region of interest" description="Disordered" evidence="1">
    <location>
        <begin position="44"/>
        <end position="84"/>
    </location>
</feature>
<dbReference type="AlphaFoldDB" id="A0A383V3Q8"/>
<dbReference type="EMBL" id="UNSH01000097">
    <property type="protein sequence ID" value="SZF06415.1"/>
    <property type="molecule type" value="Genomic_DNA"/>
</dbReference>
<feature type="region of interest" description="Disordered" evidence="1">
    <location>
        <begin position="1"/>
        <end position="25"/>
    </location>
</feature>
<proteinExistence type="predicted"/>
<evidence type="ECO:0000313" key="3">
    <source>
        <dbReference type="Proteomes" id="UP000275772"/>
    </source>
</evidence>
<sequence length="84" mass="9768">MDLQAEKFRREQKLRNKADKDVDMKDNVPSDLQILIQEEIARSLKSLPSNKLRQPESRARPQGRISKVSKIKKIKEKKGRATRA</sequence>
<feature type="compositionally biased region" description="Basic residues" evidence="1">
    <location>
        <begin position="67"/>
        <end position="84"/>
    </location>
</feature>
<protein>
    <submittedName>
        <fullName evidence="2">Uncharacterized protein</fullName>
    </submittedName>
</protein>
<accession>A0A383V3Q8</accession>
<reference evidence="2 3" key="1">
    <citation type="submission" date="2017-11" db="EMBL/GenBank/DDBJ databases">
        <authorList>
            <person name="Kracher B."/>
        </authorList>
    </citation>
    <scope>NUCLEOTIDE SEQUENCE [LARGE SCALE GENOMIC DNA]</scope>
    <source>
        <strain evidence="2 3">RACE1</strain>
    </source>
</reference>
<dbReference type="VEuPathDB" id="FungiDB:BLGHR1_17219"/>
<gene>
    <name evidence="2" type="ORF">BLGHR1_17219</name>
</gene>
<dbReference type="Proteomes" id="UP000275772">
    <property type="component" value="Unassembled WGS sequence"/>
</dbReference>
<evidence type="ECO:0000256" key="1">
    <source>
        <dbReference type="SAM" id="MobiDB-lite"/>
    </source>
</evidence>
<name>A0A383V3Q8_BLUHO</name>
<evidence type="ECO:0000313" key="2">
    <source>
        <dbReference type="EMBL" id="SZF06415.1"/>
    </source>
</evidence>